<dbReference type="GO" id="GO:0005524">
    <property type="term" value="F:ATP binding"/>
    <property type="evidence" value="ECO:0007669"/>
    <property type="project" value="UniProtKB-KW"/>
</dbReference>
<dbReference type="Pfam" id="PF00012">
    <property type="entry name" value="HSP70"/>
    <property type="match status" value="1"/>
</dbReference>
<evidence type="ECO:0000256" key="1">
    <source>
        <dbReference type="ARBA" id="ARBA00002077"/>
    </source>
</evidence>
<dbReference type="CDD" id="cd10237">
    <property type="entry name" value="ASKHA_NBD_HSP70_HSPA13"/>
    <property type="match status" value="1"/>
</dbReference>
<dbReference type="SUPFAM" id="SSF53067">
    <property type="entry name" value="Actin-like ATPase domain"/>
    <property type="match status" value="2"/>
</dbReference>
<evidence type="ECO:0000256" key="10">
    <source>
        <dbReference type="ARBA" id="ARBA00022848"/>
    </source>
</evidence>
<dbReference type="PROSITE" id="PS00329">
    <property type="entry name" value="HSP70_2"/>
    <property type="match status" value="1"/>
</dbReference>
<gene>
    <name evidence="14" type="primary">Hspa13</name>
    <name evidence="14" type="ORF">GTO96_0013215</name>
</gene>
<evidence type="ECO:0000256" key="12">
    <source>
        <dbReference type="SAM" id="MobiDB-lite"/>
    </source>
</evidence>
<evidence type="ECO:0000256" key="2">
    <source>
        <dbReference type="ARBA" id="ARBA00004144"/>
    </source>
</evidence>
<accession>A0A8X8BJG0</accession>
<dbReference type="PRINTS" id="PR00301">
    <property type="entry name" value="HEATSHOCK70"/>
</dbReference>
<comment type="function">
    <text evidence="1">Has peptide-independent ATPase activity.</text>
</comment>
<feature type="region of interest" description="Disordered" evidence="12">
    <location>
        <begin position="223"/>
        <end position="247"/>
    </location>
</feature>
<evidence type="ECO:0000256" key="3">
    <source>
        <dbReference type="ARBA" id="ARBA00007381"/>
    </source>
</evidence>
<dbReference type="PANTHER" id="PTHR19375">
    <property type="entry name" value="HEAT SHOCK PROTEIN 70KDA"/>
    <property type="match status" value="1"/>
</dbReference>
<dbReference type="PROSITE" id="PS01036">
    <property type="entry name" value="HSP70_3"/>
    <property type="match status" value="1"/>
</dbReference>
<feature type="non-terminal residue" evidence="14">
    <location>
        <position position="1"/>
    </location>
</feature>
<dbReference type="SUPFAM" id="SSF54001">
    <property type="entry name" value="Cysteine proteinases"/>
    <property type="match status" value="1"/>
</dbReference>
<dbReference type="InterPro" id="IPR042048">
    <property type="entry name" value="HSPA13"/>
</dbReference>
<reference evidence="14 15" key="1">
    <citation type="journal article" date="2021" name="Cell">
        <title>Tracing the genetic footprints of vertebrate landing in non-teleost ray-finned fishes.</title>
        <authorList>
            <person name="Bi X."/>
            <person name="Wang K."/>
            <person name="Yang L."/>
            <person name="Pan H."/>
            <person name="Jiang H."/>
            <person name="Wei Q."/>
            <person name="Fang M."/>
            <person name="Yu H."/>
            <person name="Zhu C."/>
            <person name="Cai Y."/>
            <person name="He Y."/>
            <person name="Gan X."/>
            <person name="Zeng H."/>
            <person name="Yu D."/>
            <person name="Zhu Y."/>
            <person name="Jiang H."/>
            <person name="Qiu Q."/>
            <person name="Yang H."/>
            <person name="Zhang Y.E."/>
            <person name="Wang W."/>
            <person name="Zhu M."/>
            <person name="He S."/>
            <person name="Zhang G."/>
        </authorList>
    </citation>
    <scope>NUCLEOTIDE SEQUENCE [LARGE SCALE GENOMIC DNA]</scope>
    <source>
        <strain evidence="14">Bchr_013</strain>
    </source>
</reference>
<name>A0A8X8BJG0_POLSE</name>
<protein>
    <recommendedName>
        <fullName evidence="5">Heat shock 70 kDa protein 13</fullName>
    </recommendedName>
    <alternativeName>
        <fullName evidence="11">Stress-70 protein chaperone microsome-associated 60 kDa protein</fullName>
    </alternativeName>
</protein>
<keyword evidence="10" id="KW-0492">Microsome</keyword>
<dbReference type="Pfam" id="PF12485">
    <property type="entry name" value="SPIDER"/>
    <property type="match status" value="1"/>
</dbReference>
<feature type="domain" description="SLy proteins associated disordered region" evidence="13">
    <location>
        <begin position="191"/>
        <end position="320"/>
    </location>
</feature>
<evidence type="ECO:0000256" key="8">
    <source>
        <dbReference type="ARBA" id="ARBA00022824"/>
    </source>
</evidence>
<dbReference type="CDD" id="cd22757">
    <property type="entry name" value="OTU_P87_VP80-like"/>
    <property type="match status" value="1"/>
</dbReference>
<dbReference type="InterPro" id="IPR018181">
    <property type="entry name" value="Heat_shock_70_CS"/>
</dbReference>
<evidence type="ECO:0000259" key="13">
    <source>
        <dbReference type="Pfam" id="PF12485"/>
    </source>
</evidence>
<proteinExistence type="inferred from homology"/>
<dbReference type="GO" id="GO:0140662">
    <property type="term" value="F:ATP-dependent protein folding chaperone"/>
    <property type="evidence" value="ECO:0007669"/>
    <property type="project" value="InterPro"/>
</dbReference>
<dbReference type="Gene3D" id="3.90.70.80">
    <property type="match status" value="1"/>
</dbReference>
<comment type="subunit">
    <text evidence="4">Binds UBQLN2.</text>
</comment>
<dbReference type="InterPro" id="IPR038765">
    <property type="entry name" value="Papain-like_cys_pep_sf"/>
</dbReference>
<evidence type="ECO:0000256" key="9">
    <source>
        <dbReference type="ARBA" id="ARBA00022840"/>
    </source>
</evidence>
<feature type="non-terminal residue" evidence="14">
    <location>
        <position position="949"/>
    </location>
</feature>
<evidence type="ECO:0000256" key="7">
    <source>
        <dbReference type="ARBA" id="ARBA00022741"/>
    </source>
</evidence>
<comment type="subcellular location">
    <subcellularLocation>
        <location evidence="2">Microsome</location>
    </subcellularLocation>
</comment>
<dbReference type="EMBL" id="JAATIS010008602">
    <property type="protein sequence ID" value="KAG2456717.1"/>
    <property type="molecule type" value="Genomic_DNA"/>
</dbReference>
<keyword evidence="7" id="KW-0547">Nucleotide-binding</keyword>
<keyword evidence="8" id="KW-0256">Endoplasmic reticulum</keyword>
<dbReference type="Proteomes" id="UP000886611">
    <property type="component" value="Unassembled WGS sequence"/>
</dbReference>
<keyword evidence="15" id="KW-1185">Reference proteome</keyword>
<organism evidence="14 15">
    <name type="scientific">Polypterus senegalus</name>
    <name type="common">Senegal bichir</name>
    <dbReference type="NCBI Taxonomy" id="55291"/>
    <lineage>
        <taxon>Eukaryota</taxon>
        <taxon>Metazoa</taxon>
        <taxon>Chordata</taxon>
        <taxon>Craniata</taxon>
        <taxon>Vertebrata</taxon>
        <taxon>Euteleostomi</taxon>
        <taxon>Actinopterygii</taxon>
        <taxon>Polypteriformes</taxon>
        <taxon>Polypteridae</taxon>
        <taxon>Polypterus</taxon>
    </lineage>
</organism>
<comment type="caution">
    <text evidence="14">The sequence shown here is derived from an EMBL/GenBank/DDBJ whole genome shotgun (WGS) entry which is preliminary data.</text>
</comment>
<dbReference type="AlphaFoldDB" id="A0A8X8BJG0"/>
<dbReference type="Gene3D" id="3.90.640.10">
    <property type="entry name" value="Actin, Chain A, domain 4"/>
    <property type="match status" value="1"/>
</dbReference>
<keyword evidence="9" id="KW-0067">ATP-binding</keyword>
<dbReference type="Gene3D" id="3.30.420.40">
    <property type="match status" value="2"/>
</dbReference>
<comment type="similarity">
    <text evidence="3">Belongs to the heat shock protein 70 family.</text>
</comment>
<evidence type="ECO:0000256" key="5">
    <source>
        <dbReference type="ARBA" id="ARBA00018765"/>
    </source>
</evidence>
<dbReference type="InterPro" id="IPR021090">
    <property type="entry name" value="SPIDER"/>
</dbReference>
<sequence length="949" mass="106975">MGITSRRDTCLSAVLGFTYHDKIESGKDWNLESFSAAPALSGSMLLVAKKRKELRTVELDFKVVMVSCHMQDNFMVEDSPVISCIKLPKSQDKKQVKEPLKQNQNTDLTLDFAWNSLDRPYRPKWNYQVDCSPPWGNGYHTCRRAIPEYRVYGHDFTLPRSKDWDKYEYCAHDKFPTRFTRSATDMDLYDSKRSSSFGRFDAFKHHPSRTKAEDNVEINAVEGEAGDESSDSHLSKTSSTTGGISQKIRDISLTMKKKMGKKYSKALSEEMMEDGEKDCTHKDSDHESHPPIEKAFLHPSESMESLYSLNSGQSSSSSAVLALFLAGYLGQQYLPPPKPKVVGFDLGTTFCSVGVFHPGLGEVEVIGDEKGRKSIPSVVSFADSNIYVGYEGQKMADSFPQNTIYDAKRFIGKIFSAEELDKEKGRYQFKVLYNNGTAEFSISTNRTFIVTPEYIGSRLLLKLKKMAEKSLGVPITNAVISVPAEFDERQRNYTIKAANLAGCMNILRLINEPTAAAMAYGLHKVDVMNVLVVDLGGGTLDVSLLNKQGGMFLTRAMAGNNKLGGQDFNQRLLQHVFESIQQQYGAFPLLKRDVYNLRQAVERTKLNLTFQHSSKISLPLTLKSEAKLNEPSEEDTIQNVLFEEEITRELFEKLNADLFQKILIPIERVLKDGLLDKSEVDEIVLVGGSTRIPRIRQIIAEYFGKQPNISVDPDLAVVIGVAIQAGIMGGSWPLQVPISFIILTPITMSIEVITIDQRTVTYRVVSMPRDGTYLFHSLCYILHGLIRLTLDIRRNIVSYVLNDWDRFKVWTDDGTGDDYTTQEHYKSEMLKPFTYGSACELMAVAELFGCRFQVYRNGQIFDTFRQPPMPLKHLRFTGDDFSSGHFDVYECLNSQKLDVILSMKPVVCLQSLTDAECYFNTTNPANTVVIETNHETQTDYDSSNPSCEI</sequence>
<evidence type="ECO:0000256" key="11">
    <source>
        <dbReference type="ARBA" id="ARBA00031426"/>
    </source>
</evidence>
<evidence type="ECO:0000256" key="6">
    <source>
        <dbReference type="ARBA" id="ARBA00022729"/>
    </source>
</evidence>
<dbReference type="InterPro" id="IPR043129">
    <property type="entry name" value="ATPase_NBD"/>
</dbReference>
<dbReference type="FunFam" id="3.90.640.10:FF:000003">
    <property type="entry name" value="Molecular chaperone DnaK"/>
    <property type="match status" value="1"/>
</dbReference>
<evidence type="ECO:0000313" key="14">
    <source>
        <dbReference type="EMBL" id="KAG2456717.1"/>
    </source>
</evidence>
<evidence type="ECO:0000313" key="15">
    <source>
        <dbReference type="Proteomes" id="UP000886611"/>
    </source>
</evidence>
<dbReference type="InterPro" id="IPR013126">
    <property type="entry name" value="Hsp_70_fam"/>
</dbReference>
<evidence type="ECO:0000256" key="4">
    <source>
        <dbReference type="ARBA" id="ARBA00011671"/>
    </source>
</evidence>
<keyword evidence="6" id="KW-0732">Signal</keyword>